<dbReference type="InterPro" id="IPR045115">
    <property type="entry name" value="BOL2"/>
</dbReference>
<proteinExistence type="inferred from homology"/>
<comment type="similarity">
    <text evidence="1">Belongs to the BolA/IbaG family.</text>
</comment>
<dbReference type="PIRSF" id="PIRSF003113">
    <property type="entry name" value="BolA"/>
    <property type="match status" value="1"/>
</dbReference>
<evidence type="ECO:0000313" key="2">
    <source>
        <dbReference type="EMBL" id="CCF75855.1"/>
    </source>
</evidence>
<dbReference type="GO" id="GO:0005634">
    <property type="term" value="C:nucleus"/>
    <property type="evidence" value="ECO:0007669"/>
    <property type="project" value="TreeGrafter"/>
</dbReference>
<dbReference type="PANTHER" id="PTHR12735:SF27">
    <property type="entry name" value="BOLA-LIKE PROTEIN 2"/>
    <property type="match status" value="1"/>
</dbReference>
<evidence type="ECO:0000256" key="1">
    <source>
        <dbReference type="RuleBase" id="RU003860"/>
    </source>
</evidence>
<evidence type="ECO:0008006" key="4">
    <source>
        <dbReference type="Google" id="ProtNLM"/>
    </source>
</evidence>
<dbReference type="PANTHER" id="PTHR12735">
    <property type="entry name" value="BOLA-LIKE PROTEIN-RELATED"/>
    <property type="match status" value="1"/>
</dbReference>
<name>I7JDK2_BABMR</name>
<reference evidence="2 3" key="2">
    <citation type="journal article" date="2013" name="PLoS ONE">
        <title>Whole genome mapping and re-organization of the nuclear and mitochondrial genomes of Babesia microti isolates.</title>
        <authorList>
            <person name="Cornillot E."/>
            <person name="Dassouli A."/>
            <person name="Garg A."/>
            <person name="Pachikara N."/>
            <person name="Randazzo S."/>
            <person name="Depoix D."/>
            <person name="Carcy B."/>
            <person name="Delbecq S."/>
            <person name="Frutos R."/>
            <person name="Silva J.C."/>
            <person name="Sutton R."/>
            <person name="Krause P.J."/>
            <person name="Mamoun C.B."/>
        </authorList>
    </citation>
    <scope>NUCLEOTIDE SEQUENCE [LARGE SCALE GENOMIC DNA]</scope>
    <source>
        <strain evidence="2 3">RI</strain>
    </source>
</reference>
<dbReference type="VEuPathDB" id="PiroplasmaDB:BmR1_04g08370"/>
<accession>I7JDK2</accession>
<dbReference type="RefSeq" id="XP_012650263.1">
    <property type="nucleotide sequence ID" value="XM_012794809.1"/>
</dbReference>
<reference evidence="2 3" key="3">
    <citation type="journal article" date="2016" name="Sci. Rep.">
        <title>Genome-wide diversity and gene expression profiling of Babesia microti isolates identify polymorphic genes that mediate host-pathogen interactions.</title>
        <authorList>
            <person name="Silva J.C."/>
            <person name="Cornillot E."/>
            <person name="McCracken C."/>
            <person name="Usmani-Brown S."/>
            <person name="Dwivedi A."/>
            <person name="Ifeonu O.O."/>
            <person name="Crabtree J."/>
            <person name="Gotia H.T."/>
            <person name="Virji A.Z."/>
            <person name="Reynes C."/>
            <person name="Colinge J."/>
            <person name="Kumar V."/>
            <person name="Lawres L."/>
            <person name="Pazzi J.E."/>
            <person name="Pablo J.V."/>
            <person name="Hung C."/>
            <person name="Brancato J."/>
            <person name="Kumari P."/>
            <person name="Orvis J."/>
            <person name="Tretina K."/>
            <person name="Chibucos M."/>
            <person name="Ott S."/>
            <person name="Sadzewicz L."/>
            <person name="Sengamalay N."/>
            <person name="Shetty A.C."/>
            <person name="Su Q."/>
            <person name="Tallon L."/>
            <person name="Fraser C.M."/>
            <person name="Frutos R."/>
            <person name="Molina D.M."/>
            <person name="Krause P.J."/>
            <person name="Ben Mamoun C."/>
        </authorList>
    </citation>
    <scope>NUCLEOTIDE SEQUENCE [LARGE SCALE GENOMIC DNA]</scope>
    <source>
        <strain evidence="2 3">RI</strain>
    </source>
</reference>
<dbReference type="GO" id="GO:0005829">
    <property type="term" value="C:cytosol"/>
    <property type="evidence" value="ECO:0007669"/>
    <property type="project" value="TreeGrafter"/>
</dbReference>
<dbReference type="KEGG" id="bmic:BmR1_04g08370"/>
<dbReference type="OrthoDB" id="4983at2759"/>
<dbReference type="AlphaFoldDB" id="I7JDK2"/>
<evidence type="ECO:0000313" key="3">
    <source>
        <dbReference type="Proteomes" id="UP000002899"/>
    </source>
</evidence>
<dbReference type="Pfam" id="PF01722">
    <property type="entry name" value="BolA"/>
    <property type="match status" value="1"/>
</dbReference>
<dbReference type="InterPro" id="IPR036065">
    <property type="entry name" value="BolA-like_sf"/>
</dbReference>
<dbReference type="Proteomes" id="UP000002899">
    <property type="component" value="Chromosome IV"/>
</dbReference>
<dbReference type="EMBL" id="LN871599">
    <property type="protein sequence ID" value="CCF75855.1"/>
    <property type="molecule type" value="Genomic_DNA"/>
</dbReference>
<organism evidence="2 3">
    <name type="scientific">Babesia microti (strain RI)</name>
    <dbReference type="NCBI Taxonomy" id="1133968"/>
    <lineage>
        <taxon>Eukaryota</taxon>
        <taxon>Sar</taxon>
        <taxon>Alveolata</taxon>
        <taxon>Apicomplexa</taxon>
        <taxon>Aconoidasida</taxon>
        <taxon>Piroplasmida</taxon>
        <taxon>Babesiidae</taxon>
        <taxon>Babesia</taxon>
    </lineage>
</organism>
<reference evidence="2 3" key="1">
    <citation type="journal article" date="2012" name="Nucleic Acids Res.">
        <title>Sequencing of the smallest Apicomplexan genome from the human pathogen Babesia microti.</title>
        <authorList>
            <person name="Cornillot E."/>
            <person name="Hadj-Kaddour K."/>
            <person name="Dassouli A."/>
            <person name="Noel B."/>
            <person name="Ranwez V."/>
            <person name="Vacherie B."/>
            <person name="Augagneur Y."/>
            <person name="Bres V."/>
            <person name="Duclos A."/>
            <person name="Randazzo S."/>
            <person name="Carcy B."/>
            <person name="Debierre-Grockiego F."/>
            <person name="Delbecq S."/>
            <person name="Moubri-Menage K."/>
            <person name="Shams-Eldin H."/>
            <person name="Usmani-Brown S."/>
            <person name="Bringaud F."/>
            <person name="Wincker P."/>
            <person name="Vivares C.P."/>
            <person name="Schwarz R.T."/>
            <person name="Schetters T.P."/>
            <person name="Krause P.J."/>
            <person name="Gorenflot A."/>
            <person name="Berry V."/>
            <person name="Barbe V."/>
            <person name="Ben Mamoun C."/>
        </authorList>
    </citation>
    <scope>NUCLEOTIDE SEQUENCE [LARGE SCALE GENOMIC DNA]</scope>
    <source>
        <strain evidence="2 3">RI</strain>
    </source>
</reference>
<gene>
    <name evidence="2" type="ORF">BmR1_04g08370</name>
</gene>
<keyword evidence="3" id="KW-1185">Reference proteome</keyword>
<dbReference type="GO" id="GO:0006879">
    <property type="term" value="P:intracellular iron ion homeostasis"/>
    <property type="evidence" value="ECO:0007669"/>
    <property type="project" value="InterPro"/>
</dbReference>
<dbReference type="Gene3D" id="3.30.300.90">
    <property type="entry name" value="BolA-like"/>
    <property type="match status" value="1"/>
</dbReference>
<dbReference type="InterPro" id="IPR002634">
    <property type="entry name" value="BolA"/>
</dbReference>
<dbReference type="GO" id="GO:0051537">
    <property type="term" value="F:2 iron, 2 sulfur cluster binding"/>
    <property type="evidence" value="ECO:0007669"/>
    <property type="project" value="InterPro"/>
</dbReference>
<protein>
    <recommendedName>
        <fullName evidence="4">BolA-like protein</fullName>
    </recommendedName>
</protein>
<dbReference type="GeneID" id="24426308"/>
<dbReference type="GO" id="GO:0051604">
    <property type="term" value="P:protein maturation"/>
    <property type="evidence" value="ECO:0007669"/>
    <property type="project" value="InterPro"/>
</dbReference>
<dbReference type="SUPFAM" id="SSF82657">
    <property type="entry name" value="BolA-like"/>
    <property type="match status" value="1"/>
</dbReference>
<sequence length="85" mass="9569">MSLKAKLEEALTKALKPTFLELIDQSGGCGPSFVIKIVSKQFTNVKLLERHRMVNSAIAEHMPLIHSVSMKCKTPEEFHTETQNM</sequence>